<accession>A0ABQ9FBW5</accession>
<proteinExistence type="predicted"/>
<reference evidence="2 3" key="1">
    <citation type="submission" date="2022-12" db="EMBL/GenBank/DDBJ databases">
        <title>Chromosome-level genome of Tegillarca granosa.</title>
        <authorList>
            <person name="Kim J."/>
        </authorList>
    </citation>
    <scope>NUCLEOTIDE SEQUENCE [LARGE SCALE GENOMIC DNA]</scope>
    <source>
        <strain evidence="2">Teg-2019</strain>
        <tissue evidence="2">Adductor muscle</tissue>
    </source>
</reference>
<dbReference type="EMBL" id="JARBDR010000337">
    <property type="protein sequence ID" value="KAJ8314829.1"/>
    <property type="molecule type" value="Genomic_DNA"/>
</dbReference>
<organism evidence="2 3">
    <name type="scientific">Tegillarca granosa</name>
    <name type="common">Malaysian cockle</name>
    <name type="synonym">Anadara granosa</name>
    <dbReference type="NCBI Taxonomy" id="220873"/>
    <lineage>
        <taxon>Eukaryota</taxon>
        <taxon>Metazoa</taxon>
        <taxon>Spiralia</taxon>
        <taxon>Lophotrochozoa</taxon>
        <taxon>Mollusca</taxon>
        <taxon>Bivalvia</taxon>
        <taxon>Autobranchia</taxon>
        <taxon>Pteriomorphia</taxon>
        <taxon>Arcoida</taxon>
        <taxon>Arcoidea</taxon>
        <taxon>Arcidae</taxon>
        <taxon>Tegillarca</taxon>
    </lineage>
</organism>
<gene>
    <name evidence="2" type="ORF">KUTeg_006979</name>
</gene>
<name>A0ABQ9FBW5_TEGGR</name>
<feature type="compositionally biased region" description="Low complexity" evidence="1">
    <location>
        <begin position="44"/>
        <end position="54"/>
    </location>
</feature>
<keyword evidence="3" id="KW-1185">Reference proteome</keyword>
<feature type="compositionally biased region" description="Polar residues" evidence="1">
    <location>
        <begin position="124"/>
        <end position="160"/>
    </location>
</feature>
<protein>
    <submittedName>
        <fullName evidence="2">Uncharacterized protein</fullName>
    </submittedName>
</protein>
<sequence length="174" mass="18854">MFVSSTDGYCTIITFDDEEIGIPYLPKDEILDSPVKTNSKIIEKTSPSSSSVSSKSEEPVSMDTDTCSSDLKLVLETSNDEESNEGSNKTTKENSPKNFSDAIPASTNRGTVPNAVQKKDTSIKDSNQLNEVKQNGSIDEQSNSKIQTPVMSIKSASGQPRRIQITTLSLNKPS</sequence>
<feature type="region of interest" description="Disordered" evidence="1">
    <location>
        <begin position="25"/>
        <end position="160"/>
    </location>
</feature>
<evidence type="ECO:0000313" key="3">
    <source>
        <dbReference type="Proteomes" id="UP001217089"/>
    </source>
</evidence>
<evidence type="ECO:0000256" key="1">
    <source>
        <dbReference type="SAM" id="MobiDB-lite"/>
    </source>
</evidence>
<dbReference type="Proteomes" id="UP001217089">
    <property type="component" value="Unassembled WGS sequence"/>
</dbReference>
<evidence type="ECO:0000313" key="2">
    <source>
        <dbReference type="EMBL" id="KAJ8314829.1"/>
    </source>
</evidence>
<comment type="caution">
    <text evidence="2">The sequence shown here is derived from an EMBL/GenBank/DDBJ whole genome shotgun (WGS) entry which is preliminary data.</text>
</comment>